<name>A0ABR2H804_9EUKA</name>
<evidence type="ECO:0000313" key="2">
    <source>
        <dbReference type="EMBL" id="KAK8842329.1"/>
    </source>
</evidence>
<proteinExistence type="predicted"/>
<reference evidence="2 3" key="1">
    <citation type="submission" date="2024-04" db="EMBL/GenBank/DDBJ databases">
        <title>Tritrichomonas musculus Genome.</title>
        <authorList>
            <person name="Alves-Ferreira E."/>
            <person name="Grigg M."/>
            <person name="Lorenzi H."/>
            <person name="Galac M."/>
        </authorList>
    </citation>
    <scope>NUCLEOTIDE SEQUENCE [LARGE SCALE GENOMIC DNA]</scope>
    <source>
        <strain evidence="2 3">EAF2021</strain>
    </source>
</reference>
<gene>
    <name evidence="2" type="ORF">M9Y10_025907</name>
</gene>
<comment type="caution">
    <text evidence="2">The sequence shown here is derived from an EMBL/GenBank/DDBJ whole genome shotgun (WGS) entry which is preliminary data.</text>
</comment>
<evidence type="ECO:0000256" key="1">
    <source>
        <dbReference type="SAM" id="MobiDB-lite"/>
    </source>
</evidence>
<sequence>MDDMSNLPHVPDDAPPDDGHLEPFKNMRDFVRHVFGWIMNWDAHYFLPIATTWIGPGSTNWVTRFYMKMPF</sequence>
<accession>A0ABR2H804</accession>
<dbReference type="EMBL" id="JAPFFF010000038">
    <property type="protein sequence ID" value="KAK8842329.1"/>
    <property type="molecule type" value="Genomic_DNA"/>
</dbReference>
<evidence type="ECO:0000313" key="3">
    <source>
        <dbReference type="Proteomes" id="UP001470230"/>
    </source>
</evidence>
<feature type="region of interest" description="Disordered" evidence="1">
    <location>
        <begin position="1"/>
        <end position="21"/>
    </location>
</feature>
<keyword evidence="3" id="KW-1185">Reference proteome</keyword>
<dbReference type="Proteomes" id="UP001470230">
    <property type="component" value="Unassembled WGS sequence"/>
</dbReference>
<protein>
    <submittedName>
        <fullName evidence="2">Uncharacterized protein</fullName>
    </submittedName>
</protein>
<organism evidence="2 3">
    <name type="scientific">Tritrichomonas musculus</name>
    <dbReference type="NCBI Taxonomy" id="1915356"/>
    <lineage>
        <taxon>Eukaryota</taxon>
        <taxon>Metamonada</taxon>
        <taxon>Parabasalia</taxon>
        <taxon>Tritrichomonadida</taxon>
        <taxon>Tritrichomonadidae</taxon>
        <taxon>Tritrichomonas</taxon>
    </lineage>
</organism>